<organism evidence="4">
    <name type="scientific">uncultured Thermomicrobiales bacterium</name>
    <dbReference type="NCBI Taxonomy" id="1645740"/>
    <lineage>
        <taxon>Bacteria</taxon>
        <taxon>Pseudomonadati</taxon>
        <taxon>Thermomicrobiota</taxon>
        <taxon>Thermomicrobia</taxon>
        <taxon>Thermomicrobiales</taxon>
        <taxon>environmental samples</taxon>
    </lineage>
</organism>
<dbReference type="InterPro" id="IPR028081">
    <property type="entry name" value="Leu-bd"/>
</dbReference>
<dbReference type="PROSITE" id="PS51318">
    <property type="entry name" value="TAT"/>
    <property type="match status" value="1"/>
</dbReference>
<dbReference type="PANTHER" id="PTHR47151">
    <property type="entry name" value="LEU/ILE/VAL-BINDING ABC TRANSPORTER SUBUNIT"/>
    <property type="match status" value="1"/>
</dbReference>
<comment type="similarity">
    <text evidence="1">Belongs to the leucine-binding protein family.</text>
</comment>
<dbReference type="Gene3D" id="3.40.50.2300">
    <property type="match status" value="2"/>
</dbReference>
<name>A0A6J4U0U3_9BACT</name>
<dbReference type="CDD" id="cd06342">
    <property type="entry name" value="PBP1_ABC_LIVBP-like"/>
    <property type="match status" value="1"/>
</dbReference>
<sequence>MSEQRFDALVQQLETQRIDRRTFLVRAVALGASVPAIGAALLRTQPVGAQVATPAAGGPATAAEIGMPGIEHLTTTDKGTIKLYSSWPLTGASEKIGGDSAEAVRLCLEDRGNAAGGFALEYEALDDGIAANNGGWDAGKESENANRVVNDPDAMVYIATYNSGASKISIPILNAAEPPMPMITPQATYPGLTKDTPSNAEGEPEIYYPSGTRNFFRVVPADDIQGPAAANWAFSTLGATKAYVLHDNQLYGAGVATLFRDTFQSLGGEVVGFEPFDPEAPEYQALMTKVADAGPDLVYLGAIVNLNASKLLQDMRALMGPEEVTFLGPDGLVNQDFIEGAGDAAEGAYITFAGVPANTLSTGAGQDYYTRMSERLGEEPDAYATYAYEAAAVVLQAIDVAQAKDRTAILNALAATEGFQGLLGEWSFSDTYDTTATTMSLNVVKDGAITFQEEIAPPAS</sequence>
<dbReference type="Pfam" id="PF13458">
    <property type="entry name" value="Peripla_BP_6"/>
    <property type="match status" value="1"/>
</dbReference>
<evidence type="ECO:0000259" key="3">
    <source>
        <dbReference type="Pfam" id="PF13458"/>
    </source>
</evidence>
<dbReference type="PANTHER" id="PTHR47151:SF2">
    <property type="entry name" value="AMINO ACID BINDING PROTEIN"/>
    <property type="match status" value="1"/>
</dbReference>
<proteinExistence type="inferred from homology"/>
<dbReference type="EMBL" id="CADCWE010000084">
    <property type="protein sequence ID" value="CAA9535436.1"/>
    <property type="molecule type" value="Genomic_DNA"/>
</dbReference>
<keyword evidence="2" id="KW-0732">Signal</keyword>
<dbReference type="SUPFAM" id="SSF53822">
    <property type="entry name" value="Periplasmic binding protein-like I"/>
    <property type="match status" value="1"/>
</dbReference>
<feature type="domain" description="Leucine-binding protein" evidence="3">
    <location>
        <begin position="86"/>
        <end position="447"/>
    </location>
</feature>
<evidence type="ECO:0000256" key="2">
    <source>
        <dbReference type="ARBA" id="ARBA00022729"/>
    </source>
</evidence>
<accession>A0A6J4U0U3</accession>
<reference evidence="4" key="1">
    <citation type="submission" date="2020-02" db="EMBL/GenBank/DDBJ databases">
        <authorList>
            <person name="Meier V. D."/>
        </authorList>
    </citation>
    <scope>NUCLEOTIDE SEQUENCE</scope>
    <source>
        <strain evidence="4">AVDCRST_MAG73</strain>
    </source>
</reference>
<evidence type="ECO:0000256" key="1">
    <source>
        <dbReference type="ARBA" id="ARBA00010062"/>
    </source>
</evidence>
<protein>
    <recommendedName>
        <fullName evidence="3">Leucine-binding protein domain-containing protein</fullName>
    </recommendedName>
</protein>
<evidence type="ECO:0000313" key="4">
    <source>
        <dbReference type="EMBL" id="CAA9535436.1"/>
    </source>
</evidence>
<gene>
    <name evidence="4" type="ORF">AVDCRST_MAG73-1342</name>
</gene>
<dbReference type="InterPro" id="IPR028082">
    <property type="entry name" value="Peripla_BP_I"/>
</dbReference>
<dbReference type="AlphaFoldDB" id="A0A6J4U0U3"/>
<dbReference type="InterPro" id="IPR006311">
    <property type="entry name" value="TAT_signal"/>
</dbReference>